<dbReference type="Proteomes" id="UP000275267">
    <property type="component" value="Unassembled WGS sequence"/>
</dbReference>
<dbReference type="PANTHER" id="PTHR11439:SF467">
    <property type="entry name" value="INTEGRASE CATALYTIC DOMAIN-CONTAINING PROTEIN"/>
    <property type="match status" value="1"/>
</dbReference>
<dbReference type="OrthoDB" id="679404at2759"/>
<evidence type="ECO:0000313" key="2">
    <source>
        <dbReference type="Proteomes" id="UP000275267"/>
    </source>
</evidence>
<evidence type="ECO:0000313" key="1">
    <source>
        <dbReference type="EMBL" id="RLM79074.1"/>
    </source>
</evidence>
<keyword evidence="2" id="KW-1185">Reference proteome</keyword>
<dbReference type="PANTHER" id="PTHR11439">
    <property type="entry name" value="GAG-POL-RELATED RETROTRANSPOSON"/>
    <property type="match status" value="1"/>
</dbReference>
<protein>
    <submittedName>
        <fullName evidence="1">Gag-pol polyprotein</fullName>
    </submittedName>
</protein>
<accession>A0A3L6QEK5</accession>
<dbReference type="STRING" id="4540.A0A3L6QEK5"/>
<comment type="caution">
    <text evidence="1">The sequence shown here is derived from an EMBL/GenBank/DDBJ whole genome shotgun (WGS) entry which is preliminary data.</text>
</comment>
<reference evidence="2" key="1">
    <citation type="journal article" date="2019" name="Nat. Commun.">
        <title>The genome of broomcorn millet.</title>
        <authorList>
            <person name="Zou C."/>
            <person name="Miki D."/>
            <person name="Li D."/>
            <person name="Tang Q."/>
            <person name="Xiao L."/>
            <person name="Rajput S."/>
            <person name="Deng P."/>
            <person name="Jia W."/>
            <person name="Huang R."/>
            <person name="Zhang M."/>
            <person name="Sun Y."/>
            <person name="Hu J."/>
            <person name="Fu X."/>
            <person name="Schnable P.S."/>
            <person name="Li F."/>
            <person name="Zhang H."/>
            <person name="Feng B."/>
            <person name="Zhu X."/>
            <person name="Liu R."/>
            <person name="Schnable J.C."/>
            <person name="Zhu J.-K."/>
            <person name="Zhang H."/>
        </authorList>
    </citation>
    <scope>NUCLEOTIDE SEQUENCE [LARGE SCALE GENOMIC DNA]</scope>
</reference>
<dbReference type="EMBL" id="PQIB02000012">
    <property type="protein sequence ID" value="RLM79074.1"/>
    <property type="molecule type" value="Genomic_DNA"/>
</dbReference>
<proteinExistence type="predicted"/>
<dbReference type="CDD" id="cd09272">
    <property type="entry name" value="RNase_HI_RT_Ty1"/>
    <property type="match status" value="1"/>
</dbReference>
<sequence length="286" mass="32087">MPLMYWALRYIETDPRAYIEKVLKKYNMHKCSCTPAPVVKGDKFGQFQSPRNQLEIDQMSSIPYASVVGSIMYAQVCTCPDLAFITGILGRYQSNLEMDHWKAVKKILRYLQGTKDYMLTYKKSENLVVVGYSDADFADCVDTKKSTSGYVFTLANGAISWKSSKQSLTAASIMQAEFVACYEAVEQAVWIKGFIPGLRVVDSISKPLKLYCDNKAAVFYASNNKSSGGAKHVDIKFYVVKDRVQDRTIELEHISTKEMLADPLTKGLPPNKFRELIAGMGLLDSL</sequence>
<dbReference type="AlphaFoldDB" id="A0A3L6QEK5"/>
<name>A0A3L6QEK5_PANMI</name>
<gene>
    <name evidence="1" type="ORF">C2845_PM12G29890</name>
</gene>
<organism evidence="1 2">
    <name type="scientific">Panicum miliaceum</name>
    <name type="common">Proso millet</name>
    <name type="synonym">Broomcorn millet</name>
    <dbReference type="NCBI Taxonomy" id="4540"/>
    <lineage>
        <taxon>Eukaryota</taxon>
        <taxon>Viridiplantae</taxon>
        <taxon>Streptophyta</taxon>
        <taxon>Embryophyta</taxon>
        <taxon>Tracheophyta</taxon>
        <taxon>Spermatophyta</taxon>
        <taxon>Magnoliopsida</taxon>
        <taxon>Liliopsida</taxon>
        <taxon>Poales</taxon>
        <taxon>Poaceae</taxon>
        <taxon>PACMAD clade</taxon>
        <taxon>Panicoideae</taxon>
        <taxon>Panicodae</taxon>
        <taxon>Paniceae</taxon>
        <taxon>Panicinae</taxon>
        <taxon>Panicum</taxon>
        <taxon>Panicum sect. Panicum</taxon>
    </lineage>
</organism>